<dbReference type="EMBL" id="PHHE01000001">
    <property type="protein sequence ID" value="PKA67834.1"/>
    <property type="molecule type" value="Genomic_DNA"/>
</dbReference>
<evidence type="ECO:0000313" key="4">
    <source>
        <dbReference type="Proteomes" id="UP000232455"/>
    </source>
</evidence>
<name>A0ABX4PX13_9PSED</name>
<keyword evidence="1" id="KW-0175">Coiled coil</keyword>
<organism evidence="3 4">
    <name type="scientific">Pseudomonas baetica</name>
    <dbReference type="NCBI Taxonomy" id="674054"/>
    <lineage>
        <taxon>Bacteria</taxon>
        <taxon>Pseudomonadati</taxon>
        <taxon>Pseudomonadota</taxon>
        <taxon>Gammaproteobacteria</taxon>
        <taxon>Pseudomonadales</taxon>
        <taxon>Pseudomonadaceae</taxon>
        <taxon>Pseudomonas</taxon>
    </lineage>
</organism>
<feature type="coiled-coil region" evidence="1">
    <location>
        <begin position="373"/>
        <end position="400"/>
    </location>
</feature>
<sequence length="507" mass="56223">MPIHNIPGVSVAFSVQAAQTDPQPAATPAGMSIRSVTNPLHAPAQPAAHAPAAVAQREFIAKNAFASDADFERHMVTQLQRFTAGEKLPERELNQLNAWRSNANYLSKAIAQEMQLSREIREGAPHGKEARHVQKLSAPLESILDHSVGKSVFTRDVDFREMQGLLKSERFLSVNERQLNGIGRIRKMADFNRGGAMGTYTRVVSDKRIDQAKTAAAYQQLPPLGIGSIGNSGITITLDGKTALSNISHPLELWHNDRDSAGRILGRVAQAPSEREGAKVGRSGERYLGQRNPLYYKRDDLERLYPLKALNPDRLARIASESHTHLKDILETPGAHTDHNEQVWLTPPSLAAVKAIFIQKQLDRPPALIAKTPDELIRENERHQSKIQQLKERSVLLEQQYRAGSLTHPEMVAGKAPLMSQSRKLEETPYPYKIVDQSARLPKEVRVPSFWKDGNVPAGYEGLRDRLGMEGVALADLITHVSPNTKRADLPAMADEVLQRGKEPKQP</sequence>
<feature type="region of interest" description="Disordered" evidence="2">
    <location>
        <begin position="488"/>
        <end position="507"/>
    </location>
</feature>
<evidence type="ECO:0000313" key="3">
    <source>
        <dbReference type="EMBL" id="PKA67834.1"/>
    </source>
</evidence>
<dbReference type="Proteomes" id="UP000232455">
    <property type="component" value="Unassembled WGS sequence"/>
</dbReference>
<proteinExistence type="predicted"/>
<accession>A0ABX4PX13</accession>
<reference evidence="3 4" key="1">
    <citation type="submission" date="2017-11" db="EMBL/GenBank/DDBJ databases">
        <title>Genome sequencing of a diverse group of Pseudomonas species.</title>
        <authorList>
            <person name="Loper J."/>
        </authorList>
    </citation>
    <scope>NUCLEOTIDE SEQUENCE [LARGE SCALE GENOMIC DNA]</scope>
    <source>
        <strain evidence="3 4">LMG 25716</strain>
    </source>
</reference>
<evidence type="ECO:0000256" key="2">
    <source>
        <dbReference type="SAM" id="MobiDB-lite"/>
    </source>
</evidence>
<gene>
    <name evidence="3" type="ORF">ATI02_0543</name>
</gene>
<protein>
    <submittedName>
        <fullName evidence="3">Uncharacterized protein</fullName>
    </submittedName>
</protein>
<evidence type="ECO:0000256" key="1">
    <source>
        <dbReference type="SAM" id="Coils"/>
    </source>
</evidence>
<dbReference type="RefSeq" id="WP_100845359.1">
    <property type="nucleotide sequence ID" value="NZ_JAVLSL010000010.1"/>
</dbReference>
<keyword evidence="4" id="KW-1185">Reference proteome</keyword>
<feature type="compositionally biased region" description="Basic and acidic residues" evidence="2">
    <location>
        <begin position="497"/>
        <end position="507"/>
    </location>
</feature>
<comment type="caution">
    <text evidence="3">The sequence shown here is derived from an EMBL/GenBank/DDBJ whole genome shotgun (WGS) entry which is preliminary data.</text>
</comment>